<dbReference type="AlphaFoldDB" id="A0A7W7T2V2"/>
<dbReference type="GO" id="GO:0016020">
    <property type="term" value="C:membrane"/>
    <property type="evidence" value="ECO:0007669"/>
    <property type="project" value="InterPro"/>
</dbReference>
<feature type="transmembrane region" description="Helical" evidence="2">
    <location>
        <begin position="35"/>
        <end position="53"/>
    </location>
</feature>
<feature type="domain" description="EamA" evidence="3">
    <location>
        <begin position="6"/>
        <end position="135"/>
    </location>
</feature>
<feature type="transmembrane region" description="Helical" evidence="2">
    <location>
        <begin position="239"/>
        <end position="258"/>
    </location>
</feature>
<evidence type="ECO:0000256" key="2">
    <source>
        <dbReference type="SAM" id="Phobius"/>
    </source>
</evidence>
<feature type="transmembrane region" description="Helical" evidence="2">
    <location>
        <begin position="120"/>
        <end position="140"/>
    </location>
</feature>
<comment type="similarity">
    <text evidence="1">Belongs to the EamA transporter family.</text>
</comment>
<dbReference type="InterPro" id="IPR037185">
    <property type="entry name" value="EmrE-like"/>
</dbReference>
<dbReference type="PANTHER" id="PTHR12715">
    <property type="entry name" value="TRANSPORTER, DRUG/METABOLITE EXPORTER FAMILY"/>
    <property type="match status" value="1"/>
</dbReference>
<reference evidence="4 5" key="1">
    <citation type="submission" date="2020-08" db="EMBL/GenBank/DDBJ databases">
        <title>Sequencing the genomes of 1000 actinobacteria strains.</title>
        <authorList>
            <person name="Klenk H.-P."/>
        </authorList>
    </citation>
    <scope>NUCLEOTIDE SEQUENCE [LARGE SCALE GENOMIC DNA]</scope>
    <source>
        <strain evidence="4 5">DSM 45084</strain>
    </source>
</reference>
<evidence type="ECO:0000259" key="3">
    <source>
        <dbReference type="Pfam" id="PF00892"/>
    </source>
</evidence>
<name>A0A7W7T2V2_9PSEU</name>
<feature type="transmembrane region" description="Helical" evidence="2">
    <location>
        <begin position="62"/>
        <end position="81"/>
    </location>
</feature>
<dbReference type="PANTHER" id="PTHR12715:SF4">
    <property type="entry name" value="EAMA DOMAIN-CONTAINING PROTEIN"/>
    <property type="match status" value="1"/>
</dbReference>
<organism evidence="4 5">
    <name type="scientific">Saccharothrix violaceirubra</name>
    <dbReference type="NCBI Taxonomy" id="413306"/>
    <lineage>
        <taxon>Bacteria</taxon>
        <taxon>Bacillati</taxon>
        <taxon>Actinomycetota</taxon>
        <taxon>Actinomycetes</taxon>
        <taxon>Pseudonocardiales</taxon>
        <taxon>Pseudonocardiaceae</taxon>
        <taxon>Saccharothrix</taxon>
    </lineage>
</organism>
<evidence type="ECO:0000256" key="1">
    <source>
        <dbReference type="ARBA" id="ARBA00007362"/>
    </source>
</evidence>
<accession>A0A7W7T2V2</accession>
<dbReference type="EMBL" id="JACHJS010000001">
    <property type="protein sequence ID" value="MBB4965558.1"/>
    <property type="molecule type" value="Genomic_DNA"/>
</dbReference>
<comment type="caution">
    <text evidence="4">The sequence shown here is derived from an EMBL/GenBank/DDBJ whole genome shotgun (WGS) entry which is preliminary data.</text>
</comment>
<dbReference type="Pfam" id="PF00892">
    <property type="entry name" value="EamA"/>
    <property type="match status" value="2"/>
</dbReference>
<feature type="transmembrane region" description="Helical" evidence="2">
    <location>
        <begin position="264"/>
        <end position="282"/>
    </location>
</feature>
<keyword evidence="2" id="KW-1133">Transmembrane helix</keyword>
<sequence>MDVKAVGAVVVTMVLWASAFVGIRYAGAHYEPGSLALGRLLVGAIALAAIAFAKGVKVPPRAAWPGIVGSGVFWFALYMVALNWGERHTDAGTAALIIGIGPILAAIIAGVVLKERLAARLVLGLAIAFGGAAAVGLSGGTGSSTTSGVLLCLVAAAGYAVGVVLQKPALAHASALQATTFGCVIGAVACLPFAGQLLDDVADAPASATISVVYLGLLPTALAFYTWAYALSRTTTGKLGATTYAVPAIVVLLSWLLLDEVPGLIAVLGGALCLVGVAVSRTKPARTRQERA</sequence>
<dbReference type="InterPro" id="IPR000620">
    <property type="entry name" value="EamA_dom"/>
</dbReference>
<dbReference type="SUPFAM" id="SSF103481">
    <property type="entry name" value="Multidrug resistance efflux transporter EmrE"/>
    <property type="match status" value="2"/>
</dbReference>
<keyword evidence="2" id="KW-0812">Transmembrane</keyword>
<dbReference type="RefSeq" id="WP_345019105.1">
    <property type="nucleotide sequence ID" value="NZ_BAABAI010000029.1"/>
</dbReference>
<feature type="domain" description="EamA" evidence="3">
    <location>
        <begin position="147"/>
        <end position="280"/>
    </location>
</feature>
<feature type="transmembrane region" description="Helical" evidence="2">
    <location>
        <begin position="204"/>
        <end position="227"/>
    </location>
</feature>
<feature type="transmembrane region" description="Helical" evidence="2">
    <location>
        <begin position="146"/>
        <end position="166"/>
    </location>
</feature>
<protein>
    <submittedName>
        <fullName evidence="4">Drug/metabolite transporter (DMT)-like permease</fullName>
    </submittedName>
</protein>
<gene>
    <name evidence="4" type="ORF">F4559_002917</name>
</gene>
<proteinExistence type="inferred from homology"/>
<feature type="transmembrane region" description="Helical" evidence="2">
    <location>
        <begin position="93"/>
        <end position="113"/>
    </location>
</feature>
<evidence type="ECO:0000313" key="4">
    <source>
        <dbReference type="EMBL" id="MBB4965558.1"/>
    </source>
</evidence>
<dbReference type="Proteomes" id="UP000542674">
    <property type="component" value="Unassembled WGS sequence"/>
</dbReference>
<keyword evidence="5" id="KW-1185">Reference proteome</keyword>
<evidence type="ECO:0000313" key="5">
    <source>
        <dbReference type="Proteomes" id="UP000542674"/>
    </source>
</evidence>
<feature type="transmembrane region" description="Helical" evidence="2">
    <location>
        <begin position="178"/>
        <end position="198"/>
    </location>
</feature>
<keyword evidence="2" id="KW-0472">Membrane</keyword>
<dbReference type="InterPro" id="IPR052756">
    <property type="entry name" value="Alkyne_AA_exporter"/>
</dbReference>